<name>A0A9X9HXM1_NEISU</name>
<dbReference type="Proteomes" id="UP001057305">
    <property type="component" value="Chromosome"/>
</dbReference>
<organism evidence="2 3">
    <name type="scientific">Neisseria subflava</name>
    <dbReference type="NCBI Taxonomy" id="28449"/>
    <lineage>
        <taxon>Bacteria</taxon>
        <taxon>Pseudomonadati</taxon>
        <taxon>Pseudomonadota</taxon>
        <taxon>Betaproteobacteria</taxon>
        <taxon>Neisseriales</taxon>
        <taxon>Neisseriaceae</taxon>
        <taxon>Neisseria</taxon>
    </lineage>
</organism>
<keyword evidence="1" id="KW-1133">Transmembrane helix</keyword>
<gene>
    <name evidence="2" type="ORF">KCG56_09010</name>
</gene>
<dbReference type="RefSeq" id="WP_254321214.1">
    <property type="nucleotide sequence ID" value="NZ_CP073116.1"/>
</dbReference>
<keyword evidence="1" id="KW-0812">Transmembrane</keyword>
<sequence length="171" mass="19786">MKLEFSAQQKHIARFCLLPACCIFLIAWWLTENKSTAFIVSLTTAFMGWTNSIILSGLNFKRTEASKGKDATAQYIEKLFEEMEVLFSDRALGEATLENILTARVSILELRLSHLKKRINLELLSTEKLAELRSNPLDFIKSPEYKQQLTNLKFDYLNNIEQKYSNWLEQA</sequence>
<protein>
    <submittedName>
        <fullName evidence="2">Uncharacterized protein</fullName>
    </submittedName>
</protein>
<dbReference type="EMBL" id="CP073116">
    <property type="protein sequence ID" value="UTG71487.1"/>
    <property type="molecule type" value="Genomic_DNA"/>
</dbReference>
<evidence type="ECO:0000256" key="1">
    <source>
        <dbReference type="SAM" id="Phobius"/>
    </source>
</evidence>
<feature type="transmembrane region" description="Helical" evidence="1">
    <location>
        <begin position="37"/>
        <end position="60"/>
    </location>
</feature>
<feature type="transmembrane region" description="Helical" evidence="1">
    <location>
        <begin position="12"/>
        <end position="31"/>
    </location>
</feature>
<evidence type="ECO:0000313" key="2">
    <source>
        <dbReference type="EMBL" id="UTG71487.1"/>
    </source>
</evidence>
<evidence type="ECO:0000313" key="3">
    <source>
        <dbReference type="Proteomes" id="UP001057305"/>
    </source>
</evidence>
<accession>A0A9X9HXM1</accession>
<proteinExistence type="predicted"/>
<dbReference type="AlphaFoldDB" id="A0A9X9HXM1"/>
<keyword evidence="1" id="KW-0472">Membrane</keyword>
<reference evidence="2" key="1">
    <citation type="submission" date="2021-04" db="EMBL/GenBank/DDBJ databases">
        <title>Characterizing Neisseria spp. as novel respiratory pathobionts in bronchiectasis.</title>
        <authorList>
            <person name="Li L."/>
            <person name="Mac Aogain M."/>
            <person name="Xu T."/>
            <person name="Jaggi T.K."/>
            <person name="Chan L.Y."/>
            <person name="Keir H.R."/>
            <person name="Dicker A.J."/>
            <person name="Qu J."/>
            <person name="Liu Y."/>
            <person name="Chen H.S."/>
            <person name="Koh M.S."/>
            <person name="Ong T.H."/>
            <person name="Lim A.Y.H."/>
            <person name="Abisheganaden J."/>
            <person name="Low T.B."/>
            <person name="Oliver B.G."/>
            <person name="Tan N.S."/>
            <person name="Fang M."/>
            <person name="Chalmers J.D."/>
            <person name="Chotirmall S.H."/>
        </authorList>
    </citation>
    <scope>NUCLEOTIDE SEQUENCE</scope>
    <source>
        <strain evidence="2">TT0073</strain>
    </source>
</reference>